<dbReference type="NCBIfam" id="NF038011">
    <property type="entry name" value="PelF"/>
    <property type="match status" value="1"/>
</dbReference>
<proteinExistence type="predicted"/>
<reference evidence="4" key="1">
    <citation type="submission" date="2016-10" db="EMBL/GenBank/DDBJ databases">
        <authorList>
            <person name="Varghese N."/>
            <person name="Submissions S."/>
        </authorList>
    </citation>
    <scope>NUCLEOTIDE SEQUENCE [LARGE SCALE GENOMIC DNA]</scope>
    <source>
        <strain evidence="4">Nm44</strain>
    </source>
</reference>
<dbReference type="InterPro" id="IPR047691">
    <property type="entry name" value="PelF-like"/>
</dbReference>
<feature type="domain" description="Glycosyl transferase family 1" evidence="1">
    <location>
        <begin position="320"/>
        <end position="482"/>
    </location>
</feature>
<organism evidence="3 4">
    <name type="scientific">Nitrosomonas communis</name>
    <dbReference type="NCBI Taxonomy" id="44574"/>
    <lineage>
        <taxon>Bacteria</taxon>
        <taxon>Pseudomonadati</taxon>
        <taxon>Pseudomonadota</taxon>
        <taxon>Betaproteobacteria</taxon>
        <taxon>Nitrosomonadales</taxon>
        <taxon>Nitrosomonadaceae</taxon>
        <taxon>Nitrosomonas</taxon>
    </lineage>
</organism>
<dbReference type="AlphaFoldDB" id="A0A1I4PCF9"/>
<feature type="domain" description="DUF3492" evidence="2">
    <location>
        <begin position="14"/>
        <end position="293"/>
    </location>
</feature>
<evidence type="ECO:0000313" key="3">
    <source>
        <dbReference type="EMBL" id="SFM25514.1"/>
    </source>
</evidence>
<keyword evidence="3" id="KW-0808">Transferase</keyword>
<dbReference type="Proteomes" id="UP000183287">
    <property type="component" value="Unassembled WGS sequence"/>
</dbReference>
<dbReference type="EMBL" id="FOUB01000019">
    <property type="protein sequence ID" value="SFM25514.1"/>
    <property type="molecule type" value="Genomic_DNA"/>
</dbReference>
<sequence>MAEKKLKQQKQKHADITLLLEGTYPFIRGGVSGWVHQLIEGLPQYTFALVFLGSKEKDYTDPKYAVPNNVVHLECHYLWDPFSFSKPKACDGNSEYIQNSSKLHDWFRNPCTSFDEALVSKILVSLGQPSGFTVEEFFYSVASWEQICKQYYKNNADNSFIDYIWAIKSMHAPLFRIANIAHQFALSTGTFHTVSTGFAGLLGVLLHYLTNRPLILTEHGIYTKERKIDLQSLFIKEHRDLLSDAYHMGMQYQELLWLRYFESLGRLIYKASNPIISLYEKNRERQITDGADRDRTKVIPNGMEIERFLTLRAQRPEKIPLVIGLLGRIVPIKDIKTFIRGMRTVVTQLPEAEGWLIGPDDEDKEYAQECRDLVLELELEKNVHFLGFQKISDILPRLGLLVLSSISEAFPLVLLEAYASGLPVVTTDVGCCREIIEGSSDEDRALGCAGIVVPIANPEAIAEAVITLLTDENRWHSAQRAGIQRVESYYTQSRMLDGYKTIYDQALIQ</sequence>
<dbReference type="CDD" id="cd03813">
    <property type="entry name" value="GT4-like"/>
    <property type="match status" value="1"/>
</dbReference>
<dbReference type="InterPro" id="IPR001296">
    <property type="entry name" value="Glyco_trans_1"/>
</dbReference>
<name>A0A1I4PCF9_9PROT</name>
<dbReference type="PANTHER" id="PTHR12526">
    <property type="entry name" value="GLYCOSYLTRANSFERASE"/>
    <property type="match status" value="1"/>
</dbReference>
<dbReference type="Gene3D" id="3.40.50.2000">
    <property type="entry name" value="Glycogen Phosphorylase B"/>
    <property type="match status" value="2"/>
</dbReference>
<evidence type="ECO:0000259" key="1">
    <source>
        <dbReference type="Pfam" id="PF00534"/>
    </source>
</evidence>
<dbReference type="PANTHER" id="PTHR12526:SF608">
    <property type="entry name" value="PELF"/>
    <property type="match status" value="1"/>
</dbReference>
<accession>A0A1I4PCF9</accession>
<evidence type="ECO:0000259" key="2">
    <source>
        <dbReference type="Pfam" id="PF11997"/>
    </source>
</evidence>
<dbReference type="RefSeq" id="WP_074905283.1">
    <property type="nucleotide sequence ID" value="NZ_FOUB01000019.1"/>
</dbReference>
<dbReference type="STRING" id="44574.AAW31_01515"/>
<dbReference type="Pfam" id="PF11997">
    <property type="entry name" value="DUF3492"/>
    <property type="match status" value="1"/>
</dbReference>
<dbReference type="SUPFAM" id="SSF53756">
    <property type="entry name" value="UDP-Glycosyltransferase/glycogen phosphorylase"/>
    <property type="match status" value="1"/>
</dbReference>
<keyword evidence="4" id="KW-1185">Reference proteome</keyword>
<dbReference type="Pfam" id="PF00534">
    <property type="entry name" value="Glycos_transf_1"/>
    <property type="match status" value="1"/>
</dbReference>
<evidence type="ECO:0000313" key="4">
    <source>
        <dbReference type="Proteomes" id="UP000183287"/>
    </source>
</evidence>
<gene>
    <name evidence="3" type="ORF">SAMN05421863_101936</name>
</gene>
<dbReference type="GO" id="GO:0016757">
    <property type="term" value="F:glycosyltransferase activity"/>
    <property type="evidence" value="ECO:0007669"/>
    <property type="project" value="InterPro"/>
</dbReference>
<protein>
    <submittedName>
        <fullName evidence="3">Glycosyltransferase involved in cell wall bisynthesis</fullName>
    </submittedName>
</protein>
<dbReference type="InterPro" id="IPR022622">
    <property type="entry name" value="DUF3492"/>
</dbReference>
<dbReference type="OrthoDB" id="9772485at2"/>